<dbReference type="InterPro" id="IPR033620">
    <property type="entry name" value="Ribosomal_mS37_met"/>
</dbReference>
<accession>A0A0C9R2Y2</accession>
<reference evidence="3" key="2">
    <citation type="submission" date="2025-04" db="UniProtKB">
        <authorList>
            <consortium name="RefSeq"/>
        </authorList>
    </citation>
    <scope>IDENTIFICATION</scope>
    <source>
        <strain evidence="3">USDA-PBARC FA_bdor</strain>
        <tissue evidence="3">Whole organism</tissue>
    </source>
</reference>
<accession>A0A9R1U685</accession>
<organism evidence="1">
    <name type="scientific">Fopius arisanus</name>
    <dbReference type="NCBI Taxonomy" id="64838"/>
    <lineage>
        <taxon>Eukaryota</taxon>
        <taxon>Metazoa</taxon>
        <taxon>Ecdysozoa</taxon>
        <taxon>Arthropoda</taxon>
        <taxon>Hexapoda</taxon>
        <taxon>Insecta</taxon>
        <taxon>Pterygota</taxon>
        <taxon>Neoptera</taxon>
        <taxon>Endopterygota</taxon>
        <taxon>Hymenoptera</taxon>
        <taxon>Apocrita</taxon>
        <taxon>Ichneumonoidea</taxon>
        <taxon>Braconidae</taxon>
        <taxon>Opiinae</taxon>
        <taxon>Fopius</taxon>
    </lineage>
</organism>
<dbReference type="AlphaFoldDB" id="A0A0C9R2Y2"/>
<dbReference type="KEGG" id="fas:105269787"/>
<dbReference type="PANTHER" id="PTHR31278:SF2">
    <property type="entry name" value="SMALL RIBOSOMAL SUBUNIT PROTEIN MS37"/>
    <property type="match status" value="1"/>
</dbReference>
<evidence type="ECO:0000313" key="1">
    <source>
        <dbReference type="EMBL" id="JAG72052.1"/>
    </source>
</evidence>
<dbReference type="Proteomes" id="UP000694866">
    <property type="component" value="Unplaced"/>
</dbReference>
<dbReference type="EMBL" id="GBYB01002285">
    <property type="protein sequence ID" value="JAG72052.1"/>
    <property type="molecule type" value="Transcribed_RNA"/>
</dbReference>
<dbReference type="GO" id="GO:0032543">
    <property type="term" value="P:mitochondrial translation"/>
    <property type="evidence" value="ECO:0007669"/>
    <property type="project" value="InterPro"/>
</dbReference>
<dbReference type="GeneID" id="105269787"/>
<dbReference type="RefSeq" id="XP_011308611.1">
    <property type="nucleotide sequence ID" value="XM_011310309.1"/>
</dbReference>
<evidence type="ECO:0000313" key="2">
    <source>
        <dbReference type="Proteomes" id="UP000694866"/>
    </source>
</evidence>
<dbReference type="OrthoDB" id="5825849at2759"/>
<dbReference type="SUPFAM" id="SSF47072">
    <property type="entry name" value="Cysteine alpha-hairpin motif"/>
    <property type="match status" value="1"/>
</dbReference>
<dbReference type="GO" id="GO:0005761">
    <property type="term" value="C:mitochondrial ribosome"/>
    <property type="evidence" value="ECO:0007669"/>
    <property type="project" value="InterPro"/>
</dbReference>
<reference evidence="1" key="1">
    <citation type="submission" date="2015-01" db="EMBL/GenBank/DDBJ databases">
        <title>Transcriptome Assembly of Fopius arisanus.</title>
        <authorList>
            <person name="Geib S."/>
        </authorList>
    </citation>
    <scope>NUCLEOTIDE SEQUENCE</scope>
</reference>
<dbReference type="InterPro" id="IPR009069">
    <property type="entry name" value="Cys_alpha_HP_mot_SF"/>
</dbReference>
<dbReference type="GO" id="GO:0003723">
    <property type="term" value="F:RNA binding"/>
    <property type="evidence" value="ECO:0007669"/>
    <property type="project" value="TreeGrafter"/>
</dbReference>
<keyword evidence="2" id="KW-1185">Reference proteome</keyword>
<dbReference type="GO" id="GO:0005654">
    <property type="term" value="C:nucleoplasm"/>
    <property type="evidence" value="ECO:0007669"/>
    <property type="project" value="TreeGrafter"/>
</dbReference>
<evidence type="ECO:0000313" key="3">
    <source>
        <dbReference type="RefSeq" id="XP_011308611.1"/>
    </source>
</evidence>
<protein>
    <submittedName>
        <fullName evidence="1">Chchd1_1 protein</fullName>
    </submittedName>
</protein>
<proteinExistence type="predicted"/>
<dbReference type="PANTHER" id="PTHR31278">
    <property type="entry name" value="CHCHD1"/>
    <property type="match status" value="1"/>
</dbReference>
<sequence>MRSSIIFMKWARSPQNENKVPFQEILPLRLRNRVTGKGTRTLEAGCLQEITLVLSCLVKNNYEDRMCTKETENFQNCYKTYLKNRNFSKEQALTGVLTPGSKNLKFGQINKLLAMFPHK</sequence>
<name>A0A0C9R2Y2_9HYME</name>
<gene>
    <name evidence="1" type="primary">Chchd1_1</name>
    <name evidence="3" type="synonym">LOC105269787</name>
    <name evidence="1" type="ORF">g.22571</name>
</gene>